<gene>
    <name evidence="2" type="primary">SLC16A12</name>
    <name evidence="2" type="ORF">AWC38_SpisGene4964</name>
</gene>
<feature type="transmembrane region" description="Helical" evidence="1">
    <location>
        <begin position="278"/>
        <end position="300"/>
    </location>
</feature>
<organism evidence="2 3">
    <name type="scientific">Stylophora pistillata</name>
    <name type="common">Smooth cauliflower coral</name>
    <dbReference type="NCBI Taxonomy" id="50429"/>
    <lineage>
        <taxon>Eukaryota</taxon>
        <taxon>Metazoa</taxon>
        <taxon>Cnidaria</taxon>
        <taxon>Anthozoa</taxon>
        <taxon>Hexacorallia</taxon>
        <taxon>Scleractinia</taxon>
        <taxon>Astrocoeniina</taxon>
        <taxon>Pocilloporidae</taxon>
        <taxon>Stylophora</taxon>
    </lineage>
</organism>
<name>A0A2B4SP50_STYPI</name>
<keyword evidence="1" id="KW-0812">Transmembrane</keyword>
<dbReference type="PANTHER" id="PTHR11360">
    <property type="entry name" value="MONOCARBOXYLATE TRANSPORTER"/>
    <property type="match status" value="1"/>
</dbReference>
<feature type="transmembrane region" description="Helical" evidence="1">
    <location>
        <begin position="63"/>
        <end position="86"/>
    </location>
</feature>
<keyword evidence="1" id="KW-0472">Membrane</keyword>
<proteinExistence type="predicted"/>
<dbReference type="SUPFAM" id="SSF103473">
    <property type="entry name" value="MFS general substrate transporter"/>
    <property type="match status" value="1"/>
</dbReference>
<keyword evidence="3" id="KW-1185">Reference proteome</keyword>
<feature type="transmembrane region" description="Helical" evidence="1">
    <location>
        <begin position="215"/>
        <end position="236"/>
    </location>
</feature>
<dbReference type="InterPro" id="IPR050327">
    <property type="entry name" value="Proton-linked_MCT"/>
</dbReference>
<dbReference type="PANTHER" id="PTHR11360:SF251">
    <property type="entry name" value="MAJOR FACILITATOR SUPERFAMILY (MFS) PROFILE DOMAIN-CONTAINING PROTEIN"/>
    <property type="match status" value="1"/>
</dbReference>
<comment type="caution">
    <text evidence="2">The sequence shown here is derived from an EMBL/GenBank/DDBJ whole genome shotgun (WGS) entry which is preliminary data.</text>
</comment>
<evidence type="ECO:0000313" key="3">
    <source>
        <dbReference type="Proteomes" id="UP000225706"/>
    </source>
</evidence>
<keyword evidence="1" id="KW-1133">Transmembrane helix</keyword>
<dbReference type="EMBL" id="LSMT01000053">
    <property type="protein sequence ID" value="PFX30277.1"/>
    <property type="molecule type" value="Genomic_DNA"/>
</dbReference>
<evidence type="ECO:0000256" key="1">
    <source>
        <dbReference type="SAM" id="Phobius"/>
    </source>
</evidence>
<dbReference type="OrthoDB" id="5977762at2759"/>
<sequence length="331" mass="36312">MSIKCKGMRHRPDSLFSWLVCVCAAVCQALSLGFAVSYGVLLPEIMKEFGESRQKTAKNFRRWQLFAVGIVSVGGSIGVLIIGPLLRLLIDVFGWRGACRIISAPLIAMSCVCGATFGDPIDSDSFQTTAQNYIFDARESARFAMETANVNMNFVEDFENLSVYKDQTGKINEEGNGADGIESLSAVTYQNAEQISFTVKSRQVVAKDNTPLSKFLDFSVFAVPSYTVAVMSLLLMNFGHFIPQIHLCIESTALTLIISDDQINSVGFLADISDRYTWAFLVAGIVVLAAGLVPLVMFCLKTKKQFDLTKKTGKGPVTLYRDGNNCQLLKL</sequence>
<dbReference type="Proteomes" id="UP000225706">
    <property type="component" value="Unassembled WGS sequence"/>
</dbReference>
<dbReference type="InterPro" id="IPR036259">
    <property type="entry name" value="MFS_trans_sf"/>
</dbReference>
<accession>A0A2B4SP50</accession>
<evidence type="ECO:0000313" key="2">
    <source>
        <dbReference type="EMBL" id="PFX30277.1"/>
    </source>
</evidence>
<protein>
    <submittedName>
        <fullName evidence="2">Monocarboxylate transporter 12</fullName>
    </submittedName>
</protein>
<dbReference type="AlphaFoldDB" id="A0A2B4SP50"/>
<dbReference type="Gene3D" id="1.20.1250.20">
    <property type="entry name" value="MFS general substrate transporter like domains"/>
    <property type="match status" value="1"/>
</dbReference>
<reference evidence="3" key="1">
    <citation type="journal article" date="2017" name="bioRxiv">
        <title>Comparative analysis of the genomes of Stylophora pistillata and Acropora digitifera provides evidence for extensive differences between species of corals.</title>
        <authorList>
            <person name="Voolstra C.R."/>
            <person name="Li Y."/>
            <person name="Liew Y.J."/>
            <person name="Baumgarten S."/>
            <person name="Zoccola D."/>
            <person name="Flot J.-F."/>
            <person name="Tambutte S."/>
            <person name="Allemand D."/>
            <person name="Aranda M."/>
        </authorList>
    </citation>
    <scope>NUCLEOTIDE SEQUENCE [LARGE SCALE GENOMIC DNA]</scope>
</reference>